<dbReference type="GO" id="GO:0000155">
    <property type="term" value="F:phosphorelay sensor kinase activity"/>
    <property type="evidence" value="ECO:0007669"/>
    <property type="project" value="InterPro"/>
</dbReference>
<evidence type="ECO:0000256" key="17">
    <source>
        <dbReference type="PROSITE-ProRule" id="PRU00433"/>
    </source>
</evidence>
<keyword evidence="12 19" id="KW-1133">Transmembrane helix</keyword>
<dbReference type="GO" id="GO:0009055">
    <property type="term" value="F:electron transfer activity"/>
    <property type="evidence" value="ECO:0007669"/>
    <property type="project" value="InterPro"/>
</dbReference>
<feature type="domain" description="HPt" evidence="22">
    <location>
        <begin position="666"/>
        <end position="775"/>
    </location>
</feature>
<keyword evidence="4" id="KW-1003">Cell membrane</keyword>
<dbReference type="Pfam" id="PF01627">
    <property type="entry name" value="Hpt"/>
    <property type="match status" value="1"/>
</dbReference>
<evidence type="ECO:0000256" key="14">
    <source>
        <dbReference type="ARBA" id="ARBA00023136"/>
    </source>
</evidence>
<dbReference type="InterPro" id="IPR003661">
    <property type="entry name" value="HisK_dim/P_dom"/>
</dbReference>
<evidence type="ECO:0000256" key="4">
    <source>
        <dbReference type="ARBA" id="ARBA00022475"/>
    </source>
</evidence>
<evidence type="ECO:0000256" key="6">
    <source>
        <dbReference type="ARBA" id="ARBA00022553"/>
    </source>
</evidence>
<evidence type="ECO:0000259" key="20">
    <source>
        <dbReference type="PROSITE" id="PS50109"/>
    </source>
</evidence>
<dbReference type="GO" id="GO:0046872">
    <property type="term" value="F:metal ion binding"/>
    <property type="evidence" value="ECO:0007669"/>
    <property type="project" value="UniProtKB-KW"/>
</dbReference>
<dbReference type="GO" id="GO:0005886">
    <property type="term" value="C:plasma membrane"/>
    <property type="evidence" value="ECO:0007669"/>
    <property type="project" value="UniProtKB-SubCell"/>
</dbReference>
<evidence type="ECO:0000313" key="24">
    <source>
        <dbReference type="EMBL" id="SFV73706.1"/>
    </source>
</evidence>
<evidence type="ECO:0000256" key="8">
    <source>
        <dbReference type="ARBA" id="ARBA00022692"/>
    </source>
</evidence>
<evidence type="ECO:0000256" key="15">
    <source>
        <dbReference type="PROSITE-ProRule" id="PRU00110"/>
    </source>
</evidence>
<feature type="domain" description="Response regulatory" evidence="21">
    <location>
        <begin position="515"/>
        <end position="633"/>
    </location>
</feature>
<dbReference type="KEGG" id="dpg:DESPIGER_1877"/>
<dbReference type="InterPro" id="IPR036097">
    <property type="entry name" value="HisK_dim/P_sf"/>
</dbReference>
<dbReference type="EC" id="2.7.13.3" evidence="3"/>
<dbReference type="CDD" id="cd00082">
    <property type="entry name" value="HisKA"/>
    <property type="match status" value="1"/>
</dbReference>
<evidence type="ECO:0000256" key="19">
    <source>
        <dbReference type="SAM" id="Phobius"/>
    </source>
</evidence>
<dbReference type="PROSITE" id="PS50894">
    <property type="entry name" value="HPT"/>
    <property type="match status" value="1"/>
</dbReference>
<evidence type="ECO:0000256" key="10">
    <source>
        <dbReference type="ARBA" id="ARBA00022777"/>
    </source>
</evidence>
<dbReference type="Gene3D" id="1.10.287.130">
    <property type="match status" value="1"/>
</dbReference>
<keyword evidence="11" id="KW-0547">Nucleotide-binding</keyword>
<dbReference type="InterPro" id="IPR011006">
    <property type="entry name" value="CheY-like_superfamily"/>
</dbReference>
<dbReference type="SMART" id="SM00388">
    <property type="entry name" value="HisKA"/>
    <property type="match status" value="1"/>
</dbReference>
<dbReference type="Gene3D" id="3.40.50.2300">
    <property type="match status" value="1"/>
</dbReference>
<dbReference type="PROSITE" id="PS50110">
    <property type="entry name" value="RESPONSE_REGULATORY"/>
    <property type="match status" value="1"/>
</dbReference>
<evidence type="ECO:0000256" key="3">
    <source>
        <dbReference type="ARBA" id="ARBA00012438"/>
    </source>
</evidence>
<accession>A0A1K1LG82</accession>
<dbReference type="Pfam" id="PF00512">
    <property type="entry name" value="HisKA"/>
    <property type="match status" value="1"/>
</dbReference>
<evidence type="ECO:0000256" key="7">
    <source>
        <dbReference type="ARBA" id="ARBA00022679"/>
    </source>
</evidence>
<keyword evidence="14 19" id="KW-0472">Membrane</keyword>
<evidence type="ECO:0000256" key="9">
    <source>
        <dbReference type="ARBA" id="ARBA00022723"/>
    </source>
</evidence>
<comment type="catalytic activity">
    <reaction evidence="1">
        <text>ATP + protein L-histidine = ADP + protein N-phospho-L-histidine.</text>
        <dbReference type="EC" id="2.7.13.3"/>
    </reaction>
</comment>
<sequence>MSDPVRALPSGGPGCWRRWLLPVLASAAWLVLTLGLYRHAIRGEQAHLLELCHTRLAATAHQLMDARDWNAGHGGVYVPLSAYGEPNPWLPEKDRTLQTADGRTLVLMNPAYMSRQMAERLTEPGFRLAIVGQAPLRPGNRADDWERRILATATRGGQVFFSGEDCLPQGRLRLLRTLAAQESCLRCHQGHREGDMLGGISISMDAAAYVRDLERKQRELGLLYGLLALTGVLAVGGITSNLTLRRLRAEEKSRLKSAFMGRLSHDMRTPLAAMLGMGDLLGRRDCGTAQRQTALAYLRRACGALLEMVDDITDHASLEQGEVRLRCRTFDLPACLRACADLYRPAAEGKGLELALHLAPQLPRQVRGDSFRLRQALGNLVSNAVKFTEQGRIEVEAGGERLASGAFLLRLDVRDSGPGLEPGEEKTVFESFRRGSAAGGKPGTGLGLNIVRTIARRMGGDVRVRSCPGQGCTFTLEARLEMADGGPGPRSGAPCPPKGDTTAPAAAAGPLRGLRVLVADDDAAGRYLLEVRLRERGCTVGLAADGEQVLDMLAAAPWDVILLDAGMPRMDGLTVLERIRAGQSAAPRRQAVIVHSAGLAPGEEARFRSLGVRALLDKPVPPAMLLAALRDVSRGCPGGGRQEPLLPCGAEEDAPVIWDRAAALAAADQDGELLRTLVTALRDDLPRLEGDLAAARKMAADPAVPAAQTAEALRRAAHALKNSAATLCLGELRLRAAALEQAARQVLAGTPDNAEGLEPLAAACAAALARAGDALRREKE</sequence>
<feature type="modified residue" description="Phosphohistidine" evidence="15">
    <location>
        <position position="718"/>
    </location>
</feature>
<dbReference type="Gene3D" id="3.30.565.10">
    <property type="entry name" value="Histidine kinase-like ATPase, C-terminal domain"/>
    <property type="match status" value="1"/>
</dbReference>
<feature type="region of interest" description="Disordered" evidence="18">
    <location>
        <begin position="483"/>
        <end position="506"/>
    </location>
</feature>
<gene>
    <name evidence="24" type="ORF">DESPIGER_1877</name>
</gene>
<dbReference type="Gene3D" id="1.20.120.160">
    <property type="entry name" value="HPT domain"/>
    <property type="match status" value="1"/>
</dbReference>
<dbReference type="SUPFAM" id="SSF47384">
    <property type="entry name" value="Homodimeric domain of signal transducing histidine kinase"/>
    <property type="match status" value="1"/>
</dbReference>
<evidence type="ECO:0000256" key="18">
    <source>
        <dbReference type="SAM" id="MobiDB-lite"/>
    </source>
</evidence>
<keyword evidence="5" id="KW-0997">Cell inner membrane</keyword>
<evidence type="ECO:0000256" key="12">
    <source>
        <dbReference type="ARBA" id="ARBA00022989"/>
    </source>
</evidence>
<dbReference type="SUPFAM" id="SSF55874">
    <property type="entry name" value="ATPase domain of HSP90 chaperone/DNA topoisomerase II/histidine kinase"/>
    <property type="match status" value="1"/>
</dbReference>
<evidence type="ECO:0000256" key="13">
    <source>
        <dbReference type="ARBA" id="ARBA00023004"/>
    </source>
</evidence>
<evidence type="ECO:0000313" key="25">
    <source>
        <dbReference type="Proteomes" id="UP000186323"/>
    </source>
</evidence>
<dbReference type="Pfam" id="PF02518">
    <property type="entry name" value="HATPase_c"/>
    <property type="match status" value="1"/>
</dbReference>
<feature type="domain" description="Histidine kinase" evidence="20">
    <location>
        <begin position="262"/>
        <end position="482"/>
    </location>
</feature>
<dbReference type="Pfam" id="PF11845">
    <property type="entry name" value="Tll0287-like"/>
    <property type="match status" value="1"/>
</dbReference>
<dbReference type="SUPFAM" id="SSF52172">
    <property type="entry name" value="CheY-like"/>
    <property type="match status" value="1"/>
</dbReference>
<dbReference type="GO" id="GO:0020037">
    <property type="term" value="F:heme binding"/>
    <property type="evidence" value="ECO:0007669"/>
    <property type="project" value="InterPro"/>
</dbReference>
<dbReference type="SMART" id="SM00387">
    <property type="entry name" value="HATPase_c"/>
    <property type="match status" value="1"/>
</dbReference>
<evidence type="ECO:0000259" key="23">
    <source>
        <dbReference type="PROSITE" id="PS51007"/>
    </source>
</evidence>
<dbReference type="Pfam" id="PF00072">
    <property type="entry name" value="Response_reg"/>
    <property type="match status" value="1"/>
</dbReference>
<keyword evidence="7" id="KW-0808">Transferase</keyword>
<keyword evidence="17" id="KW-0349">Heme</keyword>
<dbReference type="AlphaFoldDB" id="A0A1K1LG82"/>
<dbReference type="InterPro" id="IPR004358">
    <property type="entry name" value="Sig_transdc_His_kin-like_C"/>
</dbReference>
<feature type="transmembrane region" description="Helical" evidence="19">
    <location>
        <begin position="20"/>
        <end position="37"/>
    </location>
</feature>
<evidence type="ECO:0000256" key="2">
    <source>
        <dbReference type="ARBA" id="ARBA00004429"/>
    </source>
</evidence>
<keyword evidence="13 17" id="KW-0408">Iron</keyword>
<keyword evidence="8 19" id="KW-0812">Transmembrane</keyword>
<dbReference type="EMBL" id="LT630450">
    <property type="protein sequence ID" value="SFV73706.1"/>
    <property type="molecule type" value="Genomic_DNA"/>
</dbReference>
<dbReference type="InterPro" id="IPR036641">
    <property type="entry name" value="HPT_dom_sf"/>
</dbReference>
<keyword evidence="10 24" id="KW-0418">Kinase</keyword>
<dbReference type="PROSITE" id="PS50109">
    <property type="entry name" value="HIS_KIN"/>
    <property type="match status" value="1"/>
</dbReference>
<dbReference type="RefSeq" id="WP_072335816.1">
    <property type="nucleotide sequence ID" value="NZ_LT630450.1"/>
</dbReference>
<dbReference type="PRINTS" id="PR00344">
    <property type="entry name" value="BCTRLSENSOR"/>
</dbReference>
<reference evidence="25" key="1">
    <citation type="submission" date="2016-10" db="EMBL/GenBank/DDBJ databases">
        <authorList>
            <person name="Wegmann U."/>
        </authorList>
    </citation>
    <scope>NUCLEOTIDE SEQUENCE [LARGE SCALE GENOMIC DNA]</scope>
</reference>
<dbReference type="Proteomes" id="UP000186323">
    <property type="component" value="Chromosome I"/>
</dbReference>
<dbReference type="InterPro" id="IPR009056">
    <property type="entry name" value="Cyt_c-like_dom"/>
</dbReference>
<evidence type="ECO:0000256" key="5">
    <source>
        <dbReference type="ARBA" id="ARBA00022519"/>
    </source>
</evidence>
<evidence type="ECO:0000256" key="16">
    <source>
        <dbReference type="PROSITE-ProRule" id="PRU00169"/>
    </source>
</evidence>
<organism evidence="24 25">
    <name type="scientific">Desulfovibrio piger</name>
    <dbReference type="NCBI Taxonomy" id="901"/>
    <lineage>
        <taxon>Bacteria</taxon>
        <taxon>Pseudomonadati</taxon>
        <taxon>Thermodesulfobacteriota</taxon>
        <taxon>Desulfovibrionia</taxon>
        <taxon>Desulfovibrionales</taxon>
        <taxon>Desulfovibrionaceae</taxon>
        <taxon>Desulfovibrio</taxon>
    </lineage>
</organism>
<keyword evidence="6 16" id="KW-0597">Phosphoprotein</keyword>
<evidence type="ECO:0000256" key="11">
    <source>
        <dbReference type="ARBA" id="ARBA00022840"/>
    </source>
</evidence>
<keyword evidence="11" id="KW-0067">ATP-binding</keyword>
<dbReference type="InterPro" id="IPR008207">
    <property type="entry name" value="Sig_transdc_His_kin_Hpt_dom"/>
</dbReference>
<dbReference type="InterPro" id="IPR021796">
    <property type="entry name" value="Tll0287-like_dom"/>
</dbReference>
<keyword evidence="9 17" id="KW-0479">Metal-binding</keyword>
<feature type="modified residue" description="4-aspartylphosphate" evidence="16">
    <location>
        <position position="564"/>
    </location>
</feature>
<comment type="subcellular location">
    <subcellularLocation>
        <location evidence="2">Cell inner membrane</location>
        <topology evidence="2">Multi-pass membrane protein</topology>
    </subcellularLocation>
</comment>
<dbReference type="PANTHER" id="PTHR43047">
    <property type="entry name" value="TWO-COMPONENT HISTIDINE PROTEIN KINASE"/>
    <property type="match status" value="1"/>
</dbReference>
<dbReference type="CDD" id="cd17546">
    <property type="entry name" value="REC_hyHK_CKI1_RcsC-like"/>
    <property type="match status" value="1"/>
</dbReference>
<evidence type="ECO:0000259" key="22">
    <source>
        <dbReference type="PROSITE" id="PS50894"/>
    </source>
</evidence>
<name>A0A1K1LG82_9BACT</name>
<dbReference type="InterPro" id="IPR005467">
    <property type="entry name" value="His_kinase_dom"/>
</dbReference>
<protein>
    <recommendedName>
        <fullName evidence="3">histidine kinase</fullName>
        <ecNumber evidence="3">2.7.13.3</ecNumber>
    </recommendedName>
</protein>
<dbReference type="InterPro" id="IPR036890">
    <property type="entry name" value="HATPase_C_sf"/>
</dbReference>
<dbReference type="PROSITE" id="PS51007">
    <property type="entry name" value="CYTC"/>
    <property type="match status" value="1"/>
</dbReference>
<dbReference type="InterPro" id="IPR001789">
    <property type="entry name" value="Sig_transdc_resp-reg_receiver"/>
</dbReference>
<dbReference type="SMART" id="SM00448">
    <property type="entry name" value="REC"/>
    <property type="match status" value="1"/>
</dbReference>
<evidence type="ECO:0000259" key="21">
    <source>
        <dbReference type="PROSITE" id="PS50110"/>
    </source>
</evidence>
<feature type="transmembrane region" description="Helical" evidence="19">
    <location>
        <begin position="221"/>
        <end position="244"/>
    </location>
</feature>
<keyword evidence="25" id="KW-1185">Reference proteome</keyword>
<dbReference type="InterPro" id="IPR003594">
    <property type="entry name" value="HATPase_dom"/>
</dbReference>
<feature type="domain" description="Cytochrome c" evidence="23">
    <location>
        <begin position="151"/>
        <end position="279"/>
    </location>
</feature>
<evidence type="ECO:0000256" key="1">
    <source>
        <dbReference type="ARBA" id="ARBA00000085"/>
    </source>
</evidence>
<dbReference type="SUPFAM" id="SSF47226">
    <property type="entry name" value="Histidine-containing phosphotransfer domain, HPT domain"/>
    <property type="match status" value="1"/>
</dbReference>
<proteinExistence type="predicted"/>